<proteinExistence type="predicted"/>
<dbReference type="AlphaFoldDB" id="A0A975GQS7"/>
<name>A0A975GQS7_9BACT</name>
<gene>
    <name evidence="1" type="ORF">dnm_062700</name>
</gene>
<evidence type="ECO:0000313" key="2">
    <source>
        <dbReference type="Proteomes" id="UP000663722"/>
    </source>
</evidence>
<keyword evidence="2" id="KW-1185">Reference proteome</keyword>
<accession>A0A975GQS7</accession>
<protein>
    <submittedName>
        <fullName evidence="1">Uncharacterized protein</fullName>
    </submittedName>
</protein>
<sequence length="85" mass="9655">MFSANRGKTRVFPSGAADHSGKKAGFLLRAAIGNLWLGISPKIKYPNTRDVGWVKRSVTHRTQGRRLRARRLRAWLLRAWLTCVP</sequence>
<dbReference type="Proteomes" id="UP000663722">
    <property type="component" value="Chromosome"/>
</dbReference>
<organism evidence="1 2">
    <name type="scientific">Desulfonema magnum</name>
    <dbReference type="NCBI Taxonomy" id="45655"/>
    <lineage>
        <taxon>Bacteria</taxon>
        <taxon>Pseudomonadati</taxon>
        <taxon>Thermodesulfobacteriota</taxon>
        <taxon>Desulfobacteria</taxon>
        <taxon>Desulfobacterales</taxon>
        <taxon>Desulfococcaceae</taxon>
        <taxon>Desulfonema</taxon>
    </lineage>
</organism>
<reference evidence="1" key="1">
    <citation type="journal article" date="2021" name="Microb. Physiol.">
        <title>Proteogenomic Insights into the Physiology of Marine, Sulfate-Reducing, Filamentous Desulfonema limicola and Desulfonema magnum.</title>
        <authorList>
            <person name="Schnaars V."/>
            <person name="Wohlbrand L."/>
            <person name="Scheve S."/>
            <person name="Hinrichs C."/>
            <person name="Reinhardt R."/>
            <person name="Rabus R."/>
        </authorList>
    </citation>
    <scope>NUCLEOTIDE SEQUENCE</scope>
    <source>
        <strain evidence="1">4be13</strain>
    </source>
</reference>
<dbReference type="EMBL" id="CP061800">
    <property type="protein sequence ID" value="QTA90209.1"/>
    <property type="molecule type" value="Genomic_DNA"/>
</dbReference>
<dbReference type="KEGG" id="dmm:dnm_062700"/>
<evidence type="ECO:0000313" key="1">
    <source>
        <dbReference type="EMBL" id="QTA90209.1"/>
    </source>
</evidence>